<dbReference type="OrthoDB" id="9793799at2"/>
<keyword evidence="6 7" id="KW-0472">Membrane</keyword>
<evidence type="ECO:0000256" key="2">
    <source>
        <dbReference type="ARBA" id="ARBA00006448"/>
    </source>
</evidence>
<dbReference type="Pfam" id="PF20730">
    <property type="entry name" value="YetF_N"/>
    <property type="match status" value="1"/>
</dbReference>
<dbReference type="InterPro" id="IPR048454">
    <property type="entry name" value="YetF_N"/>
</dbReference>
<feature type="domain" description="YetF C-terminal" evidence="8">
    <location>
        <begin position="90"/>
        <end position="159"/>
    </location>
</feature>
<evidence type="ECO:0000313" key="11">
    <source>
        <dbReference type="Proteomes" id="UP000238823"/>
    </source>
</evidence>
<accession>A0A2S9Y2M5</accession>
<dbReference type="Proteomes" id="UP000238823">
    <property type="component" value="Unassembled WGS sequence"/>
</dbReference>
<evidence type="ECO:0000256" key="4">
    <source>
        <dbReference type="ARBA" id="ARBA00022692"/>
    </source>
</evidence>
<keyword evidence="5 7" id="KW-1133">Transmembrane helix</keyword>
<dbReference type="PANTHER" id="PTHR34582:SF6">
    <property type="entry name" value="UPF0702 TRANSMEMBRANE PROTEIN YCAP"/>
    <property type="match status" value="1"/>
</dbReference>
<evidence type="ECO:0000259" key="8">
    <source>
        <dbReference type="Pfam" id="PF04239"/>
    </source>
</evidence>
<feature type="transmembrane region" description="Helical" evidence="7">
    <location>
        <begin position="42"/>
        <end position="61"/>
    </location>
</feature>
<dbReference type="GO" id="GO:0005886">
    <property type="term" value="C:plasma membrane"/>
    <property type="evidence" value="ECO:0007669"/>
    <property type="project" value="UniProtKB-SubCell"/>
</dbReference>
<proteinExistence type="inferred from homology"/>
<dbReference type="InterPro" id="IPR007353">
    <property type="entry name" value="DUF421"/>
</dbReference>
<name>A0A2S9Y2M5_9BACT</name>
<feature type="transmembrane region" description="Helical" evidence="7">
    <location>
        <begin position="12"/>
        <end position="30"/>
    </location>
</feature>
<organism evidence="10 11">
    <name type="scientific">Enhygromyxa salina</name>
    <dbReference type="NCBI Taxonomy" id="215803"/>
    <lineage>
        <taxon>Bacteria</taxon>
        <taxon>Pseudomonadati</taxon>
        <taxon>Myxococcota</taxon>
        <taxon>Polyangia</taxon>
        <taxon>Nannocystales</taxon>
        <taxon>Nannocystaceae</taxon>
        <taxon>Enhygromyxa</taxon>
    </lineage>
</organism>
<feature type="transmembrane region" description="Helical" evidence="7">
    <location>
        <begin position="67"/>
        <end position="89"/>
    </location>
</feature>
<feature type="domain" description="YetF-like N-terminal transmembrane" evidence="9">
    <location>
        <begin position="20"/>
        <end position="86"/>
    </location>
</feature>
<reference evidence="10 11" key="1">
    <citation type="submission" date="2018-03" db="EMBL/GenBank/DDBJ databases">
        <title>Draft Genome Sequences of the Obligatory Marine Myxobacteria Enhygromyxa salina SWB007.</title>
        <authorList>
            <person name="Poehlein A."/>
            <person name="Moghaddam J.A."/>
            <person name="Harms H."/>
            <person name="Alanjari M."/>
            <person name="Koenig G.M."/>
            <person name="Daniel R."/>
            <person name="Schaeberle T.F."/>
        </authorList>
    </citation>
    <scope>NUCLEOTIDE SEQUENCE [LARGE SCALE GENOMIC DNA]</scope>
    <source>
        <strain evidence="10 11">SWB007</strain>
    </source>
</reference>
<dbReference type="Pfam" id="PF04239">
    <property type="entry name" value="DUF421"/>
    <property type="match status" value="1"/>
</dbReference>
<evidence type="ECO:0000256" key="7">
    <source>
        <dbReference type="SAM" id="Phobius"/>
    </source>
</evidence>
<gene>
    <name evidence="10" type="ORF">ENSA7_63230</name>
</gene>
<comment type="similarity">
    <text evidence="2">Belongs to the UPF0702 family.</text>
</comment>
<dbReference type="Gene3D" id="3.30.240.20">
    <property type="entry name" value="bsu07140 like domains"/>
    <property type="match status" value="1"/>
</dbReference>
<sequence length="184" mass="19646">MNSILFDGWDTLARTVTLGVLGYASLVVILRVAGKRTLAKMNAFDLVVTIALGSTLATLLLSKDTPLAQGVVGLLVLIGLQFVISWASVRVRWVRRIVSSEPTLLLYRGGYLPGMLRRSRVTTEEVRAAVRSAGHAAIEQVHAVVLETDGSFSVIAQDDAIEASSLAGVRMPDAEADADDDARG</sequence>
<comment type="subcellular location">
    <subcellularLocation>
        <location evidence="1">Cell membrane</location>
        <topology evidence="1">Multi-pass membrane protein</topology>
    </subcellularLocation>
</comment>
<evidence type="ECO:0000256" key="6">
    <source>
        <dbReference type="ARBA" id="ARBA00023136"/>
    </source>
</evidence>
<comment type="caution">
    <text evidence="10">The sequence shown here is derived from an EMBL/GenBank/DDBJ whole genome shotgun (WGS) entry which is preliminary data.</text>
</comment>
<dbReference type="EMBL" id="PVNL01000121">
    <property type="protein sequence ID" value="PRP99281.1"/>
    <property type="molecule type" value="Genomic_DNA"/>
</dbReference>
<dbReference type="PANTHER" id="PTHR34582">
    <property type="entry name" value="UPF0702 TRANSMEMBRANE PROTEIN YCAP"/>
    <property type="match status" value="1"/>
</dbReference>
<dbReference type="InterPro" id="IPR023090">
    <property type="entry name" value="UPF0702_alpha/beta_dom_sf"/>
</dbReference>
<dbReference type="AlphaFoldDB" id="A0A2S9Y2M5"/>
<evidence type="ECO:0008006" key="12">
    <source>
        <dbReference type="Google" id="ProtNLM"/>
    </source>
</evidence>
<keyword evidence="3" id="KW-1003">Cell membrane</keyword>
<evidence type="ECO:0000256" key="3">
    <source>
        <dbReference type="ARBA" id="ARBA00022475"/>
    </source>
</evidence>
<evidence type="ECO:0000256" key="1">
    <source>
        <dbReference type="ARBA" id="ARBA00004651"/>
    </source>
</evidence>
<evidence type="ECO:0000259" key="9">
    <source>
        <dbReference type="Pfam" id="PF20730"/>
    </source>
</evidence>
<evidence type="ECO:0000256" key="5">
    <source>
        <dbReference type="ARBA" id="ARBA00022989"/>
    </source>
</evidence>
<protein>
    <recommendedName>
        <fullName evidence="12">DUF421 domain-containing protein</fullName>
    </recommendedName>
</protein>
<evidence type="ECO:0000313" key="10">
    <source>
        <dbReference type="EMBL" id="PRP99281.1"/>
    </source>
</evidence>
<dbReference type="RefSeq" id="WP_106093176.1">
    <property type="nucleotide sequence ID" value="NZ_PVNL01000121.1"/>
</dbReference>
<keyword evidence="4 7" id="KW-0812">Transmembrane</keyword>